<feature type="compositionally biased region" description="Basic and acidic residues" evidence="3">
    <location>
        <begin position="344"/>
        <end position="366"/>
    </location>
</feature>
<feature type="region of interest" description="Disordered" evidence="3">
    <location>
        <begin position="301"/>
        <end position="468"/>
    </location>
</feature>
<dbReference type="EnsemblPlants" id="Kaladp0101s0204.1.v1.1">
    <property type="protein sequence ID" value="Kaladp0101s0204.1.v1.1"/>
    <property type="gene ID" value="Kaladp0101s0204.v1.1"/>
</dbReference>
<dbReference type="Gene3D" id="2.40.50.40">
    <property type="match status" value="1"/>
</dbReference>
<dbReference type="InterPro" id="IPR032001">
    <property type="entry name" value="SAWADEE_dom"/>
</dbReference>
<keyword evidence="2" id="KW-0371">Homeobox</keyword>
<evidence type="ECO:0000256" key="2">
    <source>
        <dbReference type="PROSITE-ProRule" id="PRU00108"/>
    </source>
</evidence>
<dbReference type="PANTHER" id="PTHR33827">
    <property type="entry name" value="PROTEIN SAWADEE HOMEODOMAIN HOMOLOG 2"/>
    <property type="match status" value="1"/>
</dbReference>
<dbReference type="PROSITE" id="PS50071">
    <property type="entry name" value="HOMEOBOX_2"/>
    <property type="match status" value="1"/>
</dbReference>
<evidence type="ECO:0000256" key="3">
    <source>
        <dbReference type="SAM" id="MobiDB-lite"/>
    </source>
</evidence>
<dbReference type="GO" id="GO:0005634">
    <property type="term" value="C:nucleus"/>
    <property type="evidence" value="ECO:0007669"/>
    <property type="project" value="UniProtKB-SubCell"/>
</dbReference>
<proteinExistence type="predicted"/>
<dbReference type="Pfam" id="PF16719">
    <property type="entry name" value="SAWADEE"/>
    <property type="match status" value="1"/>
</dbReference>
<evidence type="ECO:0000313" key="5">
    <source>
        <dbReference type="EnsemblPlants" id="Kaladp0101s0204.1.v1.1"/>
    </source>
</evidence>
<comment type="subcellular location">
    <subcellularLocation>
        <location evidence="1 2">Nucleus</location>
    </subcellularLocation>
</comment>
<keyword evidence="6" id="KW-1185">Reference proteome</keyword>
<dbReference type="Proteomes" id="UP000594263">
    <property type="component" value="Unplaced"/>
</dbReference>
<dbReference type="InterPro" id="IPR039276">
    <property type="entry name" value="SHH1/2"/>
</dbReference>
<accession>A0A7N0V490</accession>
<dbReference type="InterPro" id="IPR001356">
    <property type="entry name" value="HD"/>
</dbReference>
<dbReference type="InterPro" id="IPR009057">
    <property type="entry name" value="Homeodomain-like_sf"/>
</dbReference>
<evidence type="ECO:0000256" key="1">
    <source>
        <dbReference type="ARBA" id="ARBA00004123"/>
    </source>
</evidence>
<evidence type="ECO:0000259" key="4">
    <source>
        <dbReference type="PROSITE" id="PS50071"/>
    </source>
</evidence>
<keyword evidence="2" id="KW-0238">DNA-binding</keyword>
<keyword evidence="2" id="KW-0539">Nucleus</keyword>
<name>A0A7N0V490_KALFE</name>
<dbReference type="SMART" id="SM00389">
    <property type="entry name" value="HOX"/>
    <property type="match status" value="1"/>
</dbReference>
<protein>
    <recommendedName>
        <fullName evidence="4">Homeobox domain-containing protein</fullName>
    </recommendedName>
</protein>
<dbReference type="Gene3D" id="2.30.30.140">
    <property type="match status" value="1"/>
</dbReference>
<dbReference type="GO" id="GO:0003677">
    <property type="term" value="F:DNA binding"/>
    <property type="evidence" value="ECO:0007669"/>
    <property type="project" value="UniProtKB-UniRule"/>
</dbReference>
<dbReference type="Gene3D" id="1.10.10.60">
    <property type="entry name" value="Homeodomain-like"/>
    <property type="match status" value="1"/>
</dbReference>
<organism evidence="5 6">
    <name type="scientific">Kalanchoe fedtschenkoi</name>
    <name type="common">Lavender scallops</name>
    <name type="synonym">South American air plant</name>
    <dbReference type="NCBI Taxonomy" id="63787"/>
    <lineage>
        <taxon>Eukaryota</taxon>
        <taxon>Viridiplantae</taxon>
        <taxon>Streptophyta</taxon>
        <taxon>Embryophyta</taxon>
        <taxon>Tracheophyta</taxon>
        <taxon>Spermatophyta</taxon>
        <taxon>Magnoliopsida</taxon>
        <taxon>eudicotyledons</taxon>
        <taxon>Gunneridae</taxon>
        <taxon>Pentapetalae</taxon>
        <taxon>Saxifragales</taxon>
        <taxon>Crassulaceae</taxon>
        <taxon>Kalanchoe</taxon>
    </lineage>
</organism>
<dbReference type="Gramene" id="Kaladp0101s0204.1.v1.1">
    <property type="protein sequence ID" value="Kaladp0101s0204.1.v1.1"/>
    <property type="gene ID" value="Kaladp0101s0204.v1.1"/>
</dbReference>
<reference evidence="5" key="1">
    <citation type="submission" date="2021-01" db="UniProtKB">
        <authorList>
            <consortium name="EnsemblPlants"/>
        </authorList>
    </citation>
    <scope>IDENTIFICATION</scope>
</reference>
<sequence length="468" mass="50691">MGRPPGNGGPAFRFTPSEVAEMEAILSEHNNKLPPRELFVTLADKFSNGPERIGKITVQMKQVWNWFQNKRYAMKAKSNKSQAAKLDVAPLQAVPPLAPAALAPALQSVPPVRQEVNGKAPNNMEFEARSARDGAWYDVAAFLSVRNKDTDDPEVLVRFVGLTPEEDEWIKVSKHVRHRSLPCEASECVAVLPGDLILCFQEAPEQALYFDAHVLDAQRMKHDSRGCRCSFMVRYDHDQFEEVVPLRKICRRPETDYRLQIYQALPDLPAQQKKIVQSSACSAPLEDNPVAESVQMPAQKVDDNTAPASSAPSSPVAREKNTAGSLEEGNPGHVTADNASKLTRKAEESVDQDAETKRPRPSDHTENPVGQDASTPAVMPESDKQDETQGVADSAVEQKGSSPRQQDPAGPCAVVKEKEAVSNDVAEVDDGDPNPGGGALTCQNQTNGHTGGSGGGSSDVAVGVQQCF</sequence>
<evidence type="ECO:0000313" key="6">
    <source>
        <dbReference type="Proteomes" id="UP000594263"/>
    </source>
</evidence>
<dbReference type="PANTHER" id="PTHR33827:SF7">
    <property type="entry name" value="PROTEIN SAWADEE HOMEODOMAIN HOMOLOG 2"/>
    <property type="match status" value="1"/>
</dbReference>
<feature type="DNA-binding region" description="Homeobox" evidence="2">
    <location>
        <begin position="15"/>
        <end position="78"/>
    </location>
</feature>
<dbReference type="CDD" id="cd00086">
    <property type="entry name" value="homeodomain"/>
    <property type="match status" value="1"/>
</dbReference>
<dbReference type="AlphaFoldDB" id="A0A7N0V490"/>
<feature type="compositionally biased region" description="Low complexity" evidence="3">
    <location>
        <begin position="306"/>
        <end position="315"/>
    </location>
</feature>
<feature type="domain" description="Homeobox" evidence="4">
    <location>
        <begin position="13"/>
        <end position="77"/>
    </location>
</feature>
<dbReference type="SUPFAM" id="SSF46689">
    <property type="entry name" value="Homeodomain-like"/>
    <property type="match status" value="1"/>
</dbReference>
<dbReference type="GO" id="GO:0003682">
    <property type="term" value="F:chromatin binding"/>
    <property type="evidence" value="ECO:0007669"/>
    <property type="project" value="InterPro"/>
</dbReference>